<feature type="transmembrane region" description="Helical" evidence="1">
    <location>
        <begin position="75"/>
        <end position="94"/>
    </location>
</feature>
<evidence type="ECO:0000256" key="1">
    <source>
        <dbReference type="SAM" id="Phobius"/>
    </source>
</evidence>
<comment type="caution">
    <text evidence="2">The sequence shown here is derived from an EMBL/GenBank/DDBJ whole genome shotgun (WGS) entry which is preliminary data.</text>
</comment>
<keyword evidence="1" id="KW-1133">Transmembrane helix</keyword>
<evidence type="ECO:0000313" key="2">
    <source>
        <dbReference type="EMBL" id="MEP0863502.1"/>
    </source>
</evidence>
<proteinExistence type="predicted"/>
<gene>
    <name evidence="2" type="ORF">NDI37_03355</name>
</gene>
<dbReference type="RefSeq" id="WP_190422069.1">
    <property type="nucleotide sequence ID" value="NZ_JAMPKK010000004.1"/>
</dbReference>
<keyword evidence="1" id="KW-0812">Transmembrane</keyword>
<organism evidence="2 3">
    <name type="scientific">Funiculus sociatus GB2-A5</name>
    <dbReference type="NCBI Taxonomy" id="2933946"/>
    <lineage>
        <taxon>Bacteria</taxon>
        <taxon>Bacillati</taxon>
        <taxon>Cyanobacteriota</taxon>
        <taxon>Cyanophyceae</taxon>
        <taxon>Coleofasciculales</taxon>
        <taxon>Coleofasciculaceae</taxon>
        <taxon>Funiculus</taxon>
    </lineage>
</organism>
<keyword evidence="1" id="KW-0472">Membrane</keyword>
<feature type="transmembrane region" description="Helical" evidence="1">
    <location>
        <begin position="181"/>
        <end position="202"/>
    </location>
</feature>
<sequence>MSYANREDRVAVQPPVGNQIVEYHDRVRWGPIIAGIVTALATQLILSGIGIAIGATSIAGSGAPRTNAPDVGQAVGIWSIISLFLSLLVGSWVAARASGPMNRNTAMLNGAILWATTLALSSWLLASGVTGAFGILGSNAGEIVNQVQQPGGVDIPNNAPNVGVTAQQARNIAGNTAKAGWSFTIGSLLGLAASLIGSSIGARTPRTYT</sequence>
<name>A0ABV0JJ80_9CYAN</name>
<evidence type="ECO:0000313" key="3">
    <source>
        <dbReference type="Proteomes" id="UP001442494"/>
    </source>
</evidence>
<dbReference type="Proteomes" id="UP001442494">
    <property type="component" value="Unassembled WGS sequence"/>
</dbReference>
<accession>A0ABV0JJ80</accession>
<feature type="transmembrane region" description="Helical" evidence="1">
    <location>
        <begin position="32"/>
        <end position="55"/>
    </location>
</feature>
<evidence type="ECO:0008006" key="4">
    <source>
        <dbReference type="Google" id="ProtNLM"/>
    </source>
</evidence>
<feature type="transmembrane region" description="Helical" evidence="1">
    <location>
        <begin position="106"/>
        <end position="126"/>
    </location>
</feature>
<reference evidence="2 3" key="1">
    <citation type="submission" date="2022-04" db="EMBL/GenBank/DDBJ databases">
        <title>Positive selection, recombination, and allopatry shape intraspecific diversity of widespread and dominant cyanobacteria.</title>
        <authorList>
            <person name="Wei J."/>
            <person name="Shu W."/>
            <person name="Hu C."/>
        </authorList>
    </citation>
    <scope>NUCLEOTIDE SEQUENCE [LARGE SCALE GENOMIC DNA]</scope>
    <source>
        <strain evidence="2 3">GB2-A5</strain>
    </source>
</reference>
<dbReference type="EMBL" id="JAMPKK010000004">
    <property type="protein sequence ID" value="MEP0863502.1"/>
    <property type="molecule type" value="Genomic_DNA"/>
</dbReference>
<protein>
    <recommendedName>
        <fullName evidence="4">PhnA-like protein</fullName>
    </recommendedName>
</protein>
<keyword evidence="3" id="KW-1185">Reference proteome</keyword>